<keyword evidence="1" id="KW-0812">Transmembrane</keyword>
<keyword evidence="1" id="KW-0472">Membrane</keyword>
<feature type="transmembrane region" description="Helical" evidence="1">
    <location>
        <begin position="87"/>
        <end position="106"/>
    </location>
</feature>
<protein>
    <recommendedName>
        <fullName evidence="4">YndJ-like protein</fullName>
    </recommendedName>
</protein>
<evidence type="ECO:0008006" key="4">
    <source>
        <dbReference type="Google" id="ProtNLM"/>
    </source>
</evidence>
<keyword evidence="1" id="KW-1133">Transmembrane helix</keyword>
<feature type="transmembrane region" description="Helical" evidence="1">
    <location>
        <begin position="234"/>
        <end position="254"/>
    </location>
</feature>
<accession>A0A6I2M646</accession>
<evidence type="ECO:0000313" key="3">
    <source>
        <dbReference type="Proteomes" id="UP000441585"/>
    </source>
</evidence>
<comment type="caution">
    <text evidence="2">The sequence shown here is derived from an EMBL/GenBank/DDBJ whole genome shotgun (WGS) entry which is preliminary data.</text>
</comment>
<proteinExistence type="predicted"/>
<feature type="transmembrane region" description="Helical" evidence="1">
    <location>
        <begin position="118"/>
        <end position="137"/>
    </location>
</feature>
<name>A0A6I2M646_9BACI</name>
<dbReference type="Pfam" id="PF14158">
    <property type="entry name" value="YndJ"/>
    <property type="match status" value="1"/>
</dbReference>
<feature type="transmembrane region" description="Helical" evidence="1">
    <location>
        <begin position="207"/>
        <end position="225"/>
    </location>
</feature>
<feature type="transmembrane region" description="Helical" evidence="1">
    <location>
        <begin position="180"/>
        <end position="201"/>
    </location>
</feature>
<feature type="transmembrane region" description="Helical" evidence="1">
    <location>
        <begin position="33"/>
        <end position="53"/>
    </location>
</feature>
<evidence type="ECO:0000313" key="2">
    <source>
        <dbReference type="EMBL" id="MRX52814.1"/>
    </source>
</evidence>
<keyword evidence="3" id="KW-1185">Reference proteome</keyword>
<dbReference type="AlphaFoldDB" id="A0A6I2M646"/>
<dbReference type="InterPro" id="IPR025450">
    <property type="entry name" value="YndJ-like"/>
</dbReference>
<organism evidence="2 3">
    <name type="scientific">Metabacillus idriensis</name>
    <dbReference type="NCBI Taxonomy" id="324768"/>
    <lineage>
        <taxon>Bacteria</taxon>
        <taxon>Bacillati</taxon>
        <taxon>Bacillota</taxon>
        <taxon>Bacilli</taxon>
        <taxon>Bacillales</taxon>
        <taxon>Bacillaceae</taxon>
        <taxon>Metabacillus</taxon>
    </lineage>
</organism>
<dbReference type="EMBL" id="WKKF01000001">
    <property type="protein sequence ID" value="MRX52814.1"/>
    <property type="molecule type" value="Genomic_DNA"/>
</dbReference>
<feature type="transmembrane region" description="Helical" evidence="1">
    <location>
        <begin position="149"/>
        <end position="173"/>
    </location>
</feature>
<feature type="transmembrane region" description="Helical" evidence="1">
    <location>
        <begin position="10"/>
        <end position="27"/>
    </location>
</feature>
<gene>
    <name evidence="2" type="ORF">GJU41_02410</name>
</gene>
<evidence type="ECO:0000256" key="1">
    <source>
        <dbReference type="SAM" id="Phobius"/>
    </source>
</evidence>
<sequence>MKERLQQMKFNSFVIIHSIIFLLSVLLNEGPWYFLLLTAAQLVYVPLVLHLIMKKGDWFYRLYPYVSIPAYTSVFLLQVTGESSFDVFFAGVYLCFTILVAAYGCSRFLSRGFIQFEEFAVDMGLLSLMIGGAWFFAHIDDIETGFPPIIRWLTGIHFHYSSFLLPIFAGFLGRISKPPFYRLSASILIVSPIIVALGITYSVWLELLSVLFYIAGIYGLIYLSFKVPLHQAKWLIRLSFSALGITILFSLAYALGNGWGVFTVSIDFMLKFHGILNCGIFALLGVIGWSIFTPSSAHGPAFPISKVRGKRAIGEKILDEIADRSSEYQGLVDNMDIYEPDISLNNLSKEIISFYENTNQYRLFAEVNWHSWFKPFAFVYRLFSRQVKQINLPFSSKQGEMTGRIYPLKKEHDDRESVRAWVRKMNGETVFVALYSYHSTNEKTYMNIGLPLPGSAMIGILALKQKGRDLQLSSKKEKQDSDAGVYLAFRQNLFKLPIEEVFHVRESAGGRLTAKHKMWIFRIPFLTIHYSIVKRQKNSF</sequence>
<feature type="transmembrane region" description="Helical" evidence="1">
    <location>
        <begin position="62"/>
        <end position="81"/>
    </location>
</feature>
<reference evidence="2 3" key="1">
    <citation type="submission" date="2019-11" db="EMBL/GenBank/DDBJ databases">
        <title>Bacillus idriensis genome.</title>
        <authorList>
            <person name="Konopka E.N."/>
            <person name="Newman J.D."/>
        </authorList>
    </citation>
    <scope>NUCLEOTIDE SEQUENCE [LARGE SCALE GENOMIC DNA]</scope>
    <source>
        <strain evidence="2 3">DSM 19097</strain>
    </source>
</reference>
<feature type="transmembrane region" description="Helical" evidence="1">
    <location>
        <begin position="274"/>
        <end position="292"/>
    </location>
</feature>
<dbReference type="Proteomes" id="UP000441585">
    <property type="component" value="Unassembled WGS sequence"/>
</dbReference>